<dbReference type="Gene3D" id="3.30.710.10">
    <property type="entry name" value="Potassium Channel Kv1.1, Chain A"/>
    <property type="match status" value="1"/>
</dbReference>
<protein>
    <recommendedName>
        <fullName evidence="7">BTB domain-containing protein</fullName>
    </recommendedName>
</protein>
<proteinExistence type="inferred from homology"/>
<comment type="pathway">
    <text evidence="1">Protein modification; protein ubiquitination.</text>
</comment>
<dbReference type="SMART" id="SM00225">
    <property type="entry name" value="BTB"/>
    <property type="match status" value="1"/>
</dbReference>
<gene>
    <name evidence="5" type="ORF">E2562_039233</name>
</gene>
<comment type="caution">
    <text evidence="5">The sequence shown here is derived from an EMBL/GenBank/DDBJ whole genome shotgun (WGS) entry which is preliminary data.</text>
</comment>
<evidence type="ECO:0000256" key="2">
    <source>
        <dbReference type="ARBA" id="ARBA00010846"/>
    </source>
</evidence>
<evidence type="ECO:0000313" key="6">
    <source>
        <dbReference type="Proteomes" id="UP000479710"/>
    </source>
</evidence>
<evidence type="ECO:0000259" key="3">
    <source>
        <dbReference type="PROSITE" id="PS50097"/>
    </source>
</evidence>
<dbReference type="EMBL" id="SPHZ02000009">
    <property type="protein sequence ID" value="KAF0901307.1"/>
    <property type="molecule type" value="Genomic_DNA"/>
</dbReference>
<dbReference type="Pfam" id="PF24570">
    <property type="entry name" value="BACK_BPM_SPOP"/>
    <property type="match status" value="1"/>
</dbReference>
<dbReference type="CDD" id="cd00121">
    <property type="entry name" value="MATH"/>
    <property type="match status" value="1"/>
</dbReference>
<evidence type="ECO:0000256" key="1">
    <source>
        <dbReference type="ARBA" id="ARBA00004906"/>
    </source>
</evidence>
<dbReference type="Pfam" id="PF00651">
    <property type="entry name" value="BTB"/>
    <property type="match status" value="1"/>
</dbReference>
<dbReference type="SUPFAM" id="SSF49599">
    <property type="entry name" value="TRAF domain-like"/>
    <property type="match status" value="1"/>
</dbReference>
<sequence length="387" mass="42669">MTGSKSASSSACGPPDFTPGWKTTSTCTPDVVGEGVHVFDIFGYSDHKGMGTHEPIRSGAFSVGGLDWVACLYPDGDGVEGMDYVSAYLRLLGDSRHKVWVSCEVKLVDQNTGVVSTPQPNLRYALAFGGKEKCKVLHCLMLPRGQLEVEPYLVDDRLTMEFHVMIKREPRVSKTKRFPRILVPPPNIKRQLGKLLQTKEGADVTFDVMGETFSAHKLMLAMRSPVFKAELCGLLKESGTQPITVMDMQPAVFKALLHFIYTDQLPTTRGFERGDNCEMIRHLLVAADRYAVDRLKLLCQGVLCKNLNVQNVATTLVLADQHQCDKLKDACIEFMSCSNKMKGVVASKGYADLQRTAPSVLADAMAQMSTFNKMSRSTAPQDESKSC</sequence>
<comment type="similarity">
    <text evidence="2">Belongs to the Tdpoz family.</text>
</comment>
<dbReference type="Pfam" id="PF22486">
    <property type="entry name" value="MATH_2"/>
    <property type="match status" value="1"/>
</dbReference>
<dbReference type="InterPro" id="IPR056423">
    <property type="entry name" value="BACK_BPM_SPOP"/>
</dbReference>
<feature type="domain" description="MATH" evidence="4">
    <location>
        <begin position="34"/>
        <end position="164"/>
    </location>
</feature>
<dbReference type="Gene3D" id="1.25.40.420">
    <property type="match status" value="1"/>
</dbReference>
<evidence type="ECO:0000259" key="4">
    <source>
        <dbReference type="PROSITE" id="PS50144"/>
    </source>
</evidence>
<dbReference type="Gene3D" id="2.60.210.10">
    <property type="entry name" value="Apoptosis, Tumor Necrosis Factor Receptor Associated Protein 2, Chain A"/>
    <property type="match status" value="1"/>
</dbReference>
<dbReference type="InterPro" id="IPR045005">
    <property type="entry name" value="BPM1-6"/>
</dbReference>
<dbReference type="PROSITE" id="PS50097">
    <property type="entry name" value="BTB"/>
    <property type="match status" value="1"/>
</dbReference>
<dbReference type="InterPro" id="IPR000210">
    <property type="entry name" value="BTB/POZ_dom"/>
</dbReference>
<reference evidence="5 6" key="1">
    <citation type="submission" date="2019-11" db="EMBL/GenBank/DDBJ databases">
        <title>Whole genome sequence of Oryza granulata.</title>
        <authorList>
            <person name="Li W."/>
        </authorList>
    </citation>
    <scope>NUCLEOTIDE SEQUENCE [LARGE SCALE GENOMIC DNA]</scope>
    <source>
        <strain evidence="6">cv. Menghai</strain>
        <tissue evidence="5">Leaf</tissue>
    </source>
</reference>
<dbReference type="CDD" id="cd18280">
    <property type="entry name" value="BTB_POZ_BPM_plant"/>
    <property type="match status" value="1"/>
</dbReference>
<dbReference type="InterPro" id="IPR011333">
    <property type="entry name" value="SKP1/BTB/POZ_sf"/>
</dbReference>
<dbReference type="AlphaFoldDB" id="A0A6G1CMK5"/>
<dbReference type="PANTHER" id="PTHR26379:SF266">
    <property type="entry name" value="OS08G0227200 PROTEIN"/>
    <property type="match status" value="1"/>
</dbReference>
<dbReference type="Proteomes" id="UP000479710">
    <property type="component" value="Unassembled WGS sequence"/>
</dbReference>
<dbReference type="PANTHER" id="PTHR26379">
    <property type="entry name" value="BTB/POZ AND MATH DOMAIN-CONTAINING PROTEIN 1"/>
    <property type="match status" value="1"/>
</dbReference>
<accession>A0A6G1CMK5</accession>
<dbReference type="GO" id="GO:0016567">
    <property type="term" value="P:protein ubiquitination"/>
    <property type="evidence" value="ECO:0007669"/>
    <property type="project" value="InterPro"/>
</dbReference>
<name>A0A6G1CMK5_9ORYZ</name>
<feature type="domain" description="BTB" evidence="3">
    <location>
        <begin position="202"/>
        <end position="269"/>
    </location>
</feature>
<dbReference type="OrthoDB" id="6359816at2759"/>
<organism evidence="5 6">
    <name type="scientific">Oryza meyeriana var. granulata</name>
    <dbReference type="NCBI Taxonomy" id="110450"/>
    <lineage>
        <taxon>Eukaryota</taxon>
        <taxon>Viridiplantae</taxon>
        <taxon>Streptophyta</taxon>
        <taxon>Embryophyta</taxon>
        <taxon>Tracheophyta</taxon>
        <taxon>Spermatophyta</taxon>
        <taxon>Magnoliopsida</taxon>
        <taxon>Liliopsida</taxon>
        <taxon>Poales</taxon>
        <taxon>Poaceae</taxon>
        <taxon>BOP clade</taxon>
        <taxon>Oryzoideae</taxon>
        <taxon>Oryzeae</taxon>
        <taxon>Oryzinae</taxon>
        <taxon>Oryza</taxon>
        <taxon>Oryza meyeriana</taxon>
    </lineage>
</organism>
<dbReference type="SUPFAM" id="SSF54695">
    <property type="entry name" value="POZ domain"/>
    <property type="match status" value="1"/>
</dbReference>
<dbReference type="InterPro" id="IPR008974">
    <property type="entry name" value="TRAF-like"/>
</dbReference>
<evidence type="ECO:0000313" key="5">
    <source>
        <dbReference type="EMBL" id="KAF0901307.1"/>
    </source>
</evidence>
<keyword evidence="6" id="KW-1185">Reference proteome</keyword>
<evidence type="ECO:0008006" key="7">
    <source>
        <dbReference type="Google" id="ProtNLM"/>
    </source>
</evidence>
<dbReference type="PROSITE" id="PS50144">
    <property type="entry name" value="MATH"/>
    <property type="match status" value="1"/>
</dbReference>
<dbReference type="InterPro" id="IPR002083">
    <property type="entry name" value="MATH/TRAF_dom"/>
</dbReference>